<dbReference type="Pfam" id="PF06314">
    <property type="entry name" value="ADC"/>
    <property type="match status" value="1"/>
</dbReference>
<organism evidence="1 2">
    <name type="scientific">Streptomyces pyxinicus</name>
    <dbReference type="NCBI Taxonomy" id="2970331"/>
    <lineage>
        <taxon>Bacteria</taxon>
        <taxon>Bacillati</taxon>
        <taxon>Actinomycetota</taxon>
        <taxon>Actinomycetes</taxon>
        <taxon>Kitasatosporales</taxon>
        <taxon>Streptomycetaceae</taxon>
        <taxon>Streptomyces</taxon>
    </lineage>
</organism>
<dbReference type="InterPro" id="IPR023375">
    <property type="entry name" value="ADC_dom_sf"/>
</dbReference>
<dbReference type="EMBL" id="JANUGP010000010">
    <property type="protein sequence ID" value="MCS0602655.1"/>
    <property type="molecule type" value="Genomic_DNA"/>
</dbReference>
<sequence length="716" mass="76638">MRADGHAPERLTPDGQHTTALLRRCARDVAEVAEGVRAVSERTAAALYAPLLTASARRRPRTGLPARWALLRALTHKQGLGGSAGVLPKAVGRLLGATGAADGPPGREDLAALTAVTSLRLRTAALLADHPEFARDPGTRLLRTALGTGRDREAVRALRALFRDRGAQRALSGLTPLLTELLSLRALLGEEPADVRTALPAGPDQGEAAAEAVDLTGQERRLVATEGSFLGYLRNIEVLLVGGRLLVQNVRGPDGVVRYVVQAPGTTPGRPRPDSPRDPVGAWRALFTAGSPHTRAIRLAVADYGIPHGADLALIGHGEGGLAVLHLARDPEFTRTYRVTHVVTVGSPVDGEQPADPDTWVAAVVNQHDIMAAPAALDGPDGDGSAAAAAVPHPHPNRYVAEYAGPGPGREFPRSHSPREYIEHLRTVVPEARADIDEALTPYRGPIVRTRAYRLENRANPPEGYPFLTVPTTSVPTTAGPVEVPVRYHDSAAAHLCFPVDADAARALLPDTGRLTPSRFGGRALAVLSLYEHRCTTIGPHTEVALSVPVDDLWRPRPHDIAADLLRRADLRRTGRYVVSLAVTTEEARRVAREIWGQPAMRVGAEADLTDRAIDLRSRDLGLTVEGRLGPGVRCPDADWILYGRRGGSTVRTPVRTHGRVRLHRAHGIRPLLDTAAAEPLAGPLRRLGVDGTRPLFVLTCPRLLAHRGAGTVLPR</sequence>
<dbReference type="InterPro" id="IPR010451">
    <property type="entry name" value="Acetoacetate_decarboxylase"/>
</dbReference>
<name>A0ABT2B3J2_9ACTN</name>
<gene>
    <name evidence="1" type="ORF">NX794_15760</name>
</gene>
<keyword evidence="2" id="KW-1185">Reference proteome</keyword>
<accession>A0ABT2B3J2</accession>
<dbReference type="RefSeq" id="WP_258779163.1">
    <property type="nucleotide sequence ID" value="NZ_JANUGP010000010.1"/>
</dbReference>
<dbReference type="InterPro" id="IPR029058">
    <property type="entry name" value="AB_hydrolase_fold"/>
</dbReference>
<dbReference type="SUPFAM" id="SSF53474">
    <property type="entry name" value="alpha/beta-Hydrolases"/>
    <property type="match status" value="1"/>
</dbReference>
<comment type="caution">
    <text evidence="1">The sequence shown here is derived from an EMBL/GenBank/DDBJ whole genome shotgun (WGS) entry which is preliminary data.</text>
</comment>
<evidence type="ECO:0000313" key="2">
    <source>
        <dbReference type="Proteomes" id="UP001205612"/>
    </source>
</evidence>
<evidence type="ECO:0000313" key="1">
    <source>
        <dbReference type="EMBL" id="MCS0602655.1"/>
    </source>
</evidence>
<protein>
    <submittedName>
        <fullName evidence="1">Acetoacetate decarboxylase family protein</fullName>
    </submittedName>
</protein>
<reference evidence="1 2" key="1">
    <citation type="submission" date="2022-08" db="EMBL/GenBank/DDBJ databases">
        <authorList>
            <person name="Somphong A."/>
            <person name="Phongsopitanun W."/>
        </authorList>
    </citation>
    <scope>NUCLEOTIDE SEQUENCE [LARGE SCALE GENOMIC DNA]</scope>
    <source>
        <strain evidence="1 2">LP11</strain>
    </source>
</reference>
<proteinExistence type="predicted"/>
<dbReference type="Proteomes" id="UP001205612">
    <property type="component" value="Unassembled WGS sequence"/>
</dbReference>
<dbReference type="Gene3D" id="2.40.400.10">
    <property type="entry name" value="Acetoacetate decarboxylase-like"/>
    <property type="match status" value="1"/>
</dbReference>
<dbReference type="SUPFAM" id="SSF160104">
    <property type="entry name" value="Acetoacetate decarboxylase-like"/>
    <property type="match status" value="1"/>
</dbReference>